<gene>
    <name evidence="10" type="ORF">A8709_04300</name>
</gene>
<organism evidence="10 11">
    <name type="scientific">Paenibacillus pectinilyticus</name>
    <dbReference type="NCBI Taxonomy" id="512399"/>
    <lineage>
        <taxon>Bacteria</taxon>
        <taxon>Bacillati</taxon>
        <taxon>Bacillota</taxon>
        <taxon>Bacilli</taxon>
        <taxon>Bacillales</taxon>
        <taxon>Paenibacillaceae</taxon>
        <taxon>Paenibacillus</taxon>
    </lineage>
</organism>
<dbReference type="PANTHER" id="PTHR35789">
    <property type="entry name" value="SPORE GERMINATION PROTEIN B3"/>
    <property type="match status" value="1"/>
</dbReference>
<comment type="similarity">
    <text evidence="2">Belongs to the GerABKC lipoprotein family.</text>
</comment>
<evidence type="ECO:0000313" key="10">
    <source>
        <dbReference type="EMBL" id="OCT10932.1"/>
    </source>
</evidence>
<dbReference type="AlphaFoldDB" id="A0A1C0ZS88"/>
<dbReference type="RefSeq" id="WP_065857509.1">
    <property type="nucleotide sequence ID" value="NZ_LYPC01000028.1"/>
</dbReference>
<protein>
    <submittedName>
        <fullName evidence="10">Uncharacterized protein</fullName>
    </submittedName>
</protein>
<dbReference type="EMBL" id="LYPC01000028">
    <property type="protein sequence ID" value="OCT10932.1"/>
    <property type="molecule type" value="Genomic_DNA"/>
</dbReference>
<dbReference type="Pfam" id="PF25198">
    <property type="entry name" value="Spore_GerAC_N"/>
    <property type="match status" value="1"/>
</dbReference>
<proteinExistence type="inferred from homology"/>
<dbReference type="Gene3D" id="3.30.300.210">
    <property type="entry name" value="Nutrient germinant receptor protein C, domain 3"/>
    <property type="match status" value="1"/>
</dbReference>
<evidence type="ECO:0000256" key="2">
    <source>
        <dbReference type="ARBA" id="ARBA00007886"/>
    </source>
</evidence>
<keyword evidence="7" id="KW-0449">Lipoprotein</keyword>
<keyword evidence="3" id="KW-0309">Germination</keyword>
<keyword evidence="6" id="KW-0564">Palmitate</keyword>
<keyword evidence="5" id="KW-0472">Membrane</keyword>
<dbReference type="STRING" id="512399.A8709_04300"/>
<dbReference type="InterPro" id="IPR008844">
    <property type="entry name" value="Spore_GerAC-like"/>
</dbReference>
<comment type="subcellular location">
    <subcellularLocation>
        <location evidence="1">Membrane</location>
        <topology evidence="1">Lipid-anchor</topology>
    </subcellularLocation>
</comment>
<feature type="domain" description="Spore germination protein N-terminal" evidence="9">
    <location>
        <begin position="25"/>
        <end position="189"/>
    </location>
</feature>
<dbReference type="GO" id="GO:0009847">
    <property type="term" value="P:spore germination"/>
    <property type="evidence" value="ECO:0007669"/>
    <property type="project" value="InterPro"/>
</dbReference>
<keyword evidence="4" id="KW-0732">Signal</keyword>
<evidence type="ECO:0000256" key="5">
    <source>
        <dbReference type="ARBA" id="ARBA00023136"/>
    </source>
</evidence>
<dbReference type="Proteomes" id="UP000093309">
    <property type="component" value="Unassembled WGS sequence"/>
</dbReference>
<comment type="caution">
    <text evidence="10">The sequence shown here is derived from an EMBL/GenBank/DDBJ whole genome shotgun (WGS) entry which is preliminary data.</text>
</comment>
<dbReference type="PANTHER" id="PTHR35789:SF1">
    <property type="entry name" value="SPORE GERMINATION PROTEIN B3"/>
    <property type="match status" value="1"/>
</dbReference>
<evidence type="ECO:0000256" key="7">
    <source>
        <dbReference type="ARBA" id="ARBA00023288"/>
    </source>
</evidence>
<evidence type="ECO:0000256" key="3">
    <source>
        <dbReference type="ARBA" id="ARBA00022544"/>
    </source>
</evidence>
<evidence type="ECO:0000256" key="6">
    <source>
        <dbReference type="ARBA" id="ARBA00023139"/>
    </source>
</evidence>
<dbReference type="InterPro" id="IPR057336">
    <property type="entry name" value="GerAC_N"/>
</dbReference>
<evidence type="ECO:0000313" key="11">
    <source>
        <dbReference type="Proteomes" id="UP000093309"/>
    </source>
</evidence>
<reference evidence="11" key="1">
    <citation type="submission" date="2016-05" db="EMBL/GenBank/DDBJ databases">
        <title>Paenibacillus oryzae. sp. nov., isolated from the rice root.</title>
        <authorList>
            <person name="Zhang J."/>
            <person name="Zhang X."/>
        </authorList>
    </citation>
    <scope>NUCLEOTIDE SEQUENCE [LARGE SCALE GENOMIC DNA]</scope>
    <source>
        <strain evidence="11">KCTC13222</strain>
    </source>
</reference>
<dbReference type="InterPro" id="IPR046953">
    <property type="entry name" value="Spore_GerAC-like_C"/>
</dbReference>
<dbReference type="InterPro" id="IPR038501">
    <property type="entry name" value="Spore_GerAC_C_sf"/>
</dbReference>
<name>A0A1C0ZS88_9BACL</name>
<dbReference type="OrthoDB" id="2694406at2"/>
<evidence type="ECO:0000256" key="1">
    <source>
        <dbReference type="ARBA" id="ARBA00004635"/>
    </source>
</evidence>
<dbReference type="PROSITE" id="PS51257">
    <property type="entry name" value="PROKAR_LIPOPROTEIN"/>
    <property type="match status" value="1"/>
</dbReference>
<keyword evidence="11" id="KW-1185">Reference proteome</keyword>
<evidence type="ECO:0000256" key="4">
    <source>
        <dbReference type="ARBA" id="ARBA00022729"/>
    </source>
</evidence>
<dbReference type="NCBIfam" id="TIGR02887">
    <property type="entry name" value="spore_ger_x_C"/>
    <property type="match status" value="1"/>
</dbReference>
<accession>A0A1C0ZS88</accession>
<sequence length="372" mass="42045">MKKWRHLLLTGTALFMISGCGKAVYIDTQRFFIAEGIDLNEENRLVLYSSIPVFSREATVKNKLTTVTVDTIRQAKMKLESRLNGNVAPGKLQSILIGKKLLKQKSVFPYLDVFFRDPKNEINANVIVVDGTLEEVLHTKMDDKGRVGNVIKQLVESTYKGGISPRATLQKYHQQMMDTAITPSIPEMRVEKNDLVIAGAALLHEDGTYATSLGTQESSLLLLLQRDTNNPIPLSFHLSPELFHTDDEMSYVSLEIKRAKLSIDPEYENNHLTLRIRMNVQIGLLEMMFHIDLKKQTKQLELAIEQELQRECQDLITKAQKNQIDPFGFGIIMRAKEYKDWKKIEGNWGGALSEATVTISPQVTIQNTGVAN</sequence>
<dbReference type="GO" id="GO:0016020">
    <property type="term" value="C:membrane"/>
    <property type="evidence" value="ECO:0007669"/>
    <property type="project" value="UniProtKB-SubCell"/>
</dbReference>
<dbReference type="Pfam" id="PF05504">
    <property type="entry name" value="Spore_GerAC"/>
    <property type="match status" value="1"/>
</dbReference>
<evidence type="ECO:0000259" key="8">
    <source>
        <dbReference type="Pfam" id="PF05504"/>
    </source>
</evidence>
<evidence type="ECO:0000259" key="9">
    <source>
        <dbReference type="Pfam" id="PF25198"/>
    </source>
</evidence>
<feature type="domain" description="Spore germination GerAC-like C-terminal" evidence="8">
    <location>
        <begin position="199"/>
        <end position="369"/>
    </location>
</feature>